<dbReference type="InterPro" id="IPR002641">
    <property type="entry name" value="PNPLA_dom"/>
</dbReference>
<comment type="caution">
    <text evidence="4">The sequence shown here is derived from an EMBL/GenBank/DDBJ whole genome shotgun (WGS) entry which is preliminary data.</text>
</comment>
<feature type="active site" description="Nucleophile" evidence="2">
    <location>
        <position position="39"/>
    </location>
</feature>
<organism evidence="4 5">
    <name type="scientific">Amorphus orientalis</name>
    <dbReference type="NCBI Taxonomy" id="649198"/>
    <lineage>
        <taxon>Bacteria</taxon>
        <taxon>Pseudomonadati</taxon>
        <taxon>Pseudomonadota</taxon>
        <taxon>Alphaproteobacteria</taxon>
        <taxon>Hyphomicrobiales</taxon>
        <taxon>Amorphaceae</taxon>
        <taxon>Amorphus</taxon>
    </lineage>
</organism>
<feature type="short sequence motif" description="DGA/G" evidence="2">
    <location>
        <begin position="197"/>
        <end position="199"/>
    </location>
</feature>
<proteinExistence type="predicted"/>
<feature type="domain" description="PNPLA" evidence="3">
    <location>
        <begin position="5"/>
        <end position="210"/>
    </location>
</feature>
<keyword evidence="2" id="KW-0442">Lipid degradation</keyword>
<gene>
    <name evidence="4" type="ORF">J2S73_000004</name>
</gene>
<evidence type="ECO:0000313" key="4">
    <source>
        <dbReference type="EMBL" id="MDQ0313567.1"/>
    </source>
</evidence>
<evidence type="ECO:0000256" key="1">
    <source>
        <dbReference type="ARBA" id="ARBA00023098"/>
    </source>
</evidence>
<feature type="active site" description="Proton acceptor" evidence="2">
    <location>
        <position position="197"/>
    </location>
</feature>
<keyword evidence="1 2" id="KW-0443">Lipid metabolism</keyword>
<accession>A0AAE3VK99</accession>
<evidence type="ECO:0000256" key="2">
    <source>
        <dbReference type="PROSITE-ProRule" id="PRU01161"/>
    </source>
</evidence>
<dbReference type="SUPFAM" id="SSF52151">
    <property type="entry name" value="FabD/lysophospholipase-like"/>
    <property type="match status" value="1"/>
</dbReference>
<name>A0AAE3VK99_9HYPH</name>
<keyword evidence="5" id="KW-1185">Reference proteome</keyword>
<evidence type="ECO:0000313" key="5">
    <source>
        <dbReference type="Proteomes" id="UP001229244"/>
    </source>
</evidence>
<sequence length="276" mass="30224">MYEAVTFGGGGTRCFWQGGFLSAVSEDIGLRPNRIAAVSGGALSASVYTAGLANRLLDIMTDRFSRRDSNMDPEAITDHRDVLPHHSLYRDIVESTFAEKEAVEAVAEGPAFSVHLARPLKGPGRLGAVATIAVYELDLHWRSSPHQLYARRAGAEPIIVDGRQAARDGRLVDLIVTAAAVPPLFPIRHWDGDKVIDGGVIDNAPRPDCKDGETCLMLLTRRYRHIPERDGCVYVYPSEEVPTDKADFSDPDGVRRTFELGCDDGHAFLRAQRKAA</sequence>
<protein>
    <submittedName>
        <fullName evidence="4">Acylesterase/phospholipase RssA</fullName>
    </submittedName>
</protein>
<dbReference type="Pfam" id="PF01734">
    <property type="entry name" value="Patatin"/>
    <property type="match status" value="1"/>
</dbReference>
<comment type="caution">
    <text evidence="2">Lacks conserved residue(s) required for the propagation of feature annotation.</text>
</comment>
<dbReference type="PROSITE" id="PS51635">
    <property type="entry name" value="PNPLA"/>
    <property type="match status" value="1"/>
</dbReference>
<reference evidence="4" key="1">
    <citation type="submission" date="2023-07" db="EMBL/GenBank/DDBJ databases">
        <title>Genomic Encyclopedia of Type Strains, Phase IV (KMG-IV): sequencing the most valuable type-strain genomes for metagenomic binning, comparative biology and taxonomic classification.</title>
        <authorList>
            <person name="Goeker M."/>
        </authorList>
    </citation>
    <scope>NUCLEOTIDE SEQUENCE</scope>
    <source>
        <strain evidence="4">DSM 21202</strain>
    </source>
</reference>
<dbReference type="AlphaFoldDB" id="A0AAE3VK99"/>
<keyword evidence="2" id="KW-0378">Hydrolase</keyword>
<dbReference type="Gene3D" id="3.40.1090.10">
    <property type="entry name" value="Cytosolic phospholipase A2 catalytic domain"/>
    <property type="match status" value="2"/>
</dbReference>
<dbReference type="EMBL" id="JAUSUL010000001">
    <property type="protein sequence ID" value="MDQ0313567.1"/>
    <property type="molecule type" value="Genomic_DNA"/>
</dbReference>
<evidence type="ECO:0000259" key="3">
    <source>
        <dbReference type="PROSITE" id="PS51635"/>
    </source>
</evidence>
<dbReference type="RefSeq" id="WP_306883370.1">
    <property type="nucleotide sequence ID" value="NZ_JAUSUL010000001.1"/>
</dbReference>
<dbReference type="InterPro" id="IPR016035">
    <property type="entry name" value="Acyl_Trfase/lysoPLipase"/>
</dbReference>
<dbReference type="GO" id="GO:0016787">
    <property type="term" value="F:hydrolase activity"/>
    <property type="evidence" value="ECO:0007669"/>
    <property type="project" value="UniProtKB-UniRule"/>
</dbReference>
<dbReference type="Proteomes" id="UP001229244">
    <property type="component" value="Unassembled WGS sequence"/>
</dbReference>
<dbReference type="GO" id="GO:0016042">
    <property type="term" value="P:lipid catabolic process"/>
    <property type="evidence" value="ECO:0007669"/>
    <property type="project" value="UniProtKB-UniRule"/>
</dbReference>